<protein>
    <submittedName>
        <fullName evidence="8">Cytochrome c, mono-and diheme variants family</fullName>
    </submittedName>
</protein>
<dbReference type="GO" id="GO:0009055">
    <property type="term" value="F:electron transfer activity"/>
    <property type="evidence" value="ECO:0007669"/>
    <property type="project" value="InterPro"/>
</dbReference>
<evidence type="ECO:0000256" key="2">
    <source>
        <dbReference type="ARBA" id="ARBA00022723"/>
    </source>
</evidence>
<dbReference type="eggNOG" id="COG2010">
    <property type="taxonomic scope" value="Bacteria"/>
</dbReference>
<dbReference type="KEGG" id="ngl:RG1141_CH19050"/>
<keyword evidence="3 4" id="KW-0408">Iron</keyword>
<evidence type="ECO:0000256" key="4">
    <source>
        <dbReference type="PROSITE-ProRule" id="PRU00433"/>
    </source>
</evidence>
<dbReference type="AlphaFoldDB" id="A0A068TA51"/>
<keyword evidence="6" id="KW-1133">Transmembrane helix</keyword>
<evidence type="ECO:0000313" key="8">
    <source>
        <dbReference type="EMBL" id="CDN54245.1"/>
    </source>
</evidence>
<dbReference type="Proteomes" id="UP000028186">
    <property type="component" value="Chromosome I"/>
</dbReference>
<dbReference type="InterPro" id="IPR036909">
    <property type="entry name" value="Cyt_c-like_dom_sf"/>
</dbReference>
<evidence type="ECO:0000256" key="1">
    <source>
        <dbReference type="ARBA" id="ARBA00022617"/>
    </source>
</evidence>
<dbReference type="Pfam" id="PF13442">
    <property type="entry name" value="Cytochrome_CBB3"/>
    <property type="match status" value="1"/>
</dbReference>
<dbReference type="GO" id="GO:0020037">
    <property type="term" value="F:heme binding"/>
    <property type="evidence" value="ECO:0007669"/>
    <property type="project" value="InterPro"/>
</dbReference>
<proteinExistence type="predicted"/>
<dbReference type="PATRIC" id="fig|1028801.3.peg.1932"/>
<dbReference type="EMBL" id="HG938355">
    <property type="protein sequence ID" value="CDN54245.1"/>
    <property type="molecule type" value="Genomic_DNA"/>
</dbReference>
<dbReference type="PROSITE" id="PS51007">
    <property type="entry name" value="CYTC"/>
    <property type="match status" value="1"/>
</dbReference>
<gene>
    <name evidence="8" type="ORF">RG1141_CH19050</name>
</gene>
<keyword evidence="2 4" id="KW-0479">Metal-binding</keyword>
<evidence type="ECO:0000313" key="9">
    <source>
        <dbReference type="Proteomes" id="UP000028186"/>
    </source>
</evidence>
<feature type="transmembrane region" description="Helical" evidence="6">
    <location>
        <begin position="12"/>
        <end position="32"/>
    </location>
</feature>
<feature type="region of interest" description="Disordered" evidence="5">
    <location>
        <begin position="161"/>
        <end position="201"/>
    </location>
</feature>
<dbReference type="RefSeq" id="WP_051899726.1">
    <property type="nucleotide sequence ID" value="NZ_HG938355.1"/>
</dbReference>
<feature type="domain" description="Cytochrome c" evidence="7">
    <location>
        <begin position="78"/>
        <end position="156"/>
    </location>
</feature>
<reference evidence="9" key="1">
    <citation type="journal article" date="2014" name="BMC Genomics">
        <title>Genome sequencing of two Neorhizobium galegae strains reveals a noeT gene responsible for the unusual acetylation of the nodulation factors.</title>
        <authorList>
            <person name="Osterman J."/>
            <person name="Marsh J."/>
            <person name="Laine P.K."/>
            <person name="Zeng Z."/>
            <person name="Alatalo E."/>
            <person name="Sullivan J.T."/>
            <person name="Young J.P."/>
            <person name="Thomas-Oates J."/>
            <person name="Paulin L."/>
            <person name="Lindstrom K."/>
        </authorList>
    </citation>
    <scope>NUCLEOTIDE SEQUENCE [LARGE SCALE GENOMIC DNA]</scope>
    <source>
        <strain evidence="9">HAMBI 1141</strain>
    </source>
</reference>
<accession>A0A068TA51</accession>
<keyword evidence="6" id="KW-0472">Membrane</keyword>
<evidence type="ECO:0000256" key="6">
    <source>
        <dbReference type="SAM" id="Phobius"/>
    </source>
</evidence>
<organism evidence="8 9">
    <name type="scientific">Neorhizobium galegae bv. officinalis bv. officinalis str. HAMBI 1141</name>
    <dbReference type="NCBI Taxonomy" id="1028801"/>
    <lineage>
        <taxon>Bacteria</taxon>
        <taxon>Pseudomonadati</taxon>
        <taxon>Pseudomonadota</taxon>
        <taxon>Alphaproteobacteria</taxon>
        <taxon>Hyphomicrobiales</taxon>
        <taxon>Rhizobiaceae</taxon>
        <taxon>Rhizobium/Agrobacterium group</taxon>
        <taxon>Neorhizobium</taxon>
    </lineage>
</organism>
<keyword evidence="1 4" id="KW-0349">Heme</keyword>
<sequence length="201" mass="21574">MSPAVSGKGPARIFEVCCVAALLAVAVAIGLLRVPRQYRTDPPVSAALDGVRLMPSGIGGTPPEVYFALNQPYENTAYDMSQGKRLYSWFGCVSCHGEGEGGAGPSFLDGWWLYGPSIVSIAASIRDGRPHGMPPFRDRMTIDEIWQLSGYVKSIGAYSAKTTAPSRNDDRQTRPAENRAPAALLFNEGPKPVHPEQGPTP</sequence>
<evidence type="ECO:0000259" key="7">
    <source>
        <dbReference type="PROSITE" id="PS51007"/>
    </source>
</evidence>
<dbReference type="InterPro" id="IPR009056">
    <property type="entry name" value="Cyt_c-like_dom"/>
</dbReference>
<evidence type="ECO:0000256" key="3">
    <source>
        <dbReference type="ARBA" id="ARBA00023004"/>
    </source>
</evidence>
<dbReference type="GO" id="GO:0046872">
    <property type="term" value="F:metal ion binding"/>
    <property type="evidence" value="ECO:0007669"/>
    <property type="project" value="UniProtKB-KW"/>
</dbReference>
<name>A0A068TA51_NEOGA</name>
<evidence type="ECO:0000256" key="5">
    <source>
        <dbReference type="SAM" id="MobiDB-lite"/>
    </source>
</evidence>
<keyword evidence="6" id="KW-0812">Transmembrane</keyword>
<dbReference type="SUPFAM" id="SSF46626">
    <property type="entry name" value="Cytochrome c"/>
    <property type="match status" value="1"/>
</dbReference>
<dbReference type="HOGENOM" id="CLU_105359_0_0_5"/>
<feature type="compositionally biased region" description="Basic and acidic residues" evidence="5">
    <location>
        <begin position="167"/>
        <end position="177"/>
    </location>
</feature>
<dbReference type="Gene3D" id="1.10.760.10">
    <property type="entry name" value="Cytochrome c-like domain"/>
    <property type="match status" value="1"/>
</dbReference>